<dbReference type="AlphaFoldDB" id="A0A0D2J461"/>
<dbReference type="PANTHER" id="PTHR31942:SF52">
    <property type="entry name" value="MLO-LIKE PROTEIN 1"/>
    <property type="match status" value="1"/>
</dbReference>
<dbReference type="GO" id="GO:0006952">
    <property type="term" value="P:defense response"/>
    <property type="evidence" value="ECO:0007669"/>
    <property type="project" value="UniProtKB-KW"/>
</dbReference>
<dbReference type="GO" id="GO:0005516">
    <property type="term" value="F:calmodulin binding"/>
    <property type="evidence" value="ECO:0007669"/>
    <property type="project" value="UniProtKB-KW"/>
</dbReference>
<feature type="region of interest" description="Disordered" evidence="9">
    <location>
        <begin position="247"/>
        <end position="324"/>
    </location>
</feature>
<comment type="function">
    <text evidence="8">May be involved in modulation of pathogen defense and leaf cell death.</text>
</comment>
<keyword evidence="3 8" id="KW-0812">Transmembrane</keyword>
<organism evidence="11 12">
    <name type="scientific">Monoraphidium neglectum</name>
    <dbReference type="NCBI Taxonomy" id="145388"/>
    <lineage>
        <taxon>Eukaryota</taxon>
        <taxon>Viridiplantae</taxon>
        <taxon>Chlorophyta</taxon>
        <taxon>core chlorophytes</taxon>
        <taxon>Chlorophyceae</taxon>
        <taxon>CS clade</taxon>
        <taxon>Sphaeropleales</taxon>
        <taxon>Selenastraceae</taxon>
        <taxon>Monoraphidium</taxon>
    </lineage>
</organism>
<feature type="transmembrane region" description="Helical" evidence="10">
    <location>
        <begin position="438"/>
        <end position="457"/>
    </location>
</feature>
<evidence type="ECO:0000313" key="12">
    <source>
        <dbReference type="Proteomes" id="UP000054498"/>
    </source>
</evidence>
<dbReference type="GeneID" id="25730727"/>
<comment type="subcellular location">
    <subcellularLocation>
        <location evidence="1 8">Membrane</location>
        <topology evidence="1 8">Multi-pass membrane protein</topology>
    </subcellularLocation>
</comment>
<keyword evidence="4 8" id="KW-0611">Plant defense</keyword>
<feature type="region of interest" description="Disordered" evidence="9">
    <location>
        <begin position="220"/>
        <end position="239"/>
    </location>
</feature>
<dbReference type="OrthoDB" id="1388414at2759"/>
<feature type="compositionally biased region" description="Gly residues" evidence="9">
    <location>
        <begin position="252"/>
        <end position="261"/>
    </location>
</feature>
<reference evidence="11 12" key="1">
    <citation type="journal article" date="2013" name="BMC Genomics">
        <title>Reconstruction of the lipid metabolism for the microalga Monoraphidium neglectum from its genome sequence reveals characteristics suitable for biofuel production.</title>
        <authorList>
            <person name="Bogen C."/>
            <person name="Al-Dilaimi A."/>
            <person name="Albersmeier A."/>
            <person name="Wichmann J."/>
            <person name="Grundmann M."/>
            <person name="Rupp O."/>
            <person name="Lauersen K.J."/>
            <person name="Blifernez-Klassen O."/>
            <person name="Kalinowski J."/>
            <person name="Goesmann A."/>
            <person name="Mussgnug J.H."/>
            <person name="Kruse O."/>
        </authorList>
    </citation>
    <scope>NUCLEOTIDE SEQUENCE [LARGE SCALE GENOMIC DNA]</scope>
    <source>
        <strain evidence="11 12">SAG 48.87</strain>
    </source>
</reference>
<gene>
    <name evidence="8" type="primary">MLO</name>
    <name evidence="11" type="ORF">MNEG_13280</name>
</gene>
<comment type="domain">
    <text evidence="8">The C-terminus contains a calmodulin-binding domain, which binds calmodulin in a calcium-dependent fashion.</text>
</comment>
<name>A0A0D2J461_9CHLO</name>
<protein>
    <recommendedName>
        <fullName evidence="8">MLO-like protein</fullName>
    </recommendedName>
</protein>
<comment type="similarity">
    <text evidence="2 8">Belongs to the MLO family.</text>
</comment>
<evidence type="ECO:0000256" key="6">
    <source>
        <dbReference type="ARBA" id="ARBA00023136"/>
    </source>
</evidence>
<evidence type="ECO:0000256" key="9">
    <source>
        <dbReference type="SAM" id="MobiDB-lite"/>
    </source>
</evidence>
<feature type="transmembrane region" description="Helical" evidence="10">
    <location>
        <begin position="482"/>
        <end position="507"/>
    </location>
</feature>
<evidence type="ECO:0000256" key="1">
    <source>
        <dbReference type="ARBA" id="ARBA00004141"/>
    </source>
</evidence>
<dbReference type="Pfam" id="PF03094">
    <property type="entry name" value="Mlo"/>
    <property type="match status" value="3"/>
</dbReference>
<keyword evidence="7 8" id="KW-0568">Pathogenesis-related protein</keyword>
<sequence length="568" mass="59964">MVFFLVVTLGLEASLHHIRAFLRRRRKAGLLAAVNHLSSELMLLGVASLILTALEPSLETSRQCPVDFKQQCDEAQANGAKSAVVGGAGSEVFGPKHRALLAAGGEPGAAASNLTFMADGGAAVDDGAADAGDDLVCDGPAQAVWPECQNRPGYAPVVTSDTVEEIHMFLFFIAVVHIAVGITAMVLSTLKLKLWRYLSGPEADDPCMQRALSVRRLLASGAMPAPPSPPAPGKGGALELQGLSRDSAAGAADGGAAGGAQGPHADVEAGVDTAGRPQAPGGGAAGDGKAPPPRGGAGRHHASASESGDELEDEEEDSEEEAREAALVQLRVEGFGAAAWRGRPKELQGVLAHLEEACAVIWSQVSPWTVTSQEFAVMRASFFLSHDLGPSPPATAFQPYLLECAERDGAQVVGLGLVTWLFIICFVLLSSAVGWCAWIFSIAAGVILLLVNTYLVITVRKMTRGGAVRVLQATPLWRRHRWLLLLIKLLLFLLSFVVSNSVFFGVFFGPESCFFSRTGFQKNPVSWWVILLCDVVMILSVSLVTLPLYALVAHTRAVSPVWRAPGDG</sequence>
<evidence type="ECO:0000256" key="4">
    <source>
        <dbReference type="ARBA" id="ARBA00022821"/>
    </source>
</evidence>
<feature type="transmembrane region" description="Helical" evidence="10">
    <location>
        <begin position="166"/>
        <end position="187"/>
    </location>
</feature>
<evidence type="ECO:0000256" key="2">
    <source>
        <dbReference type="ARBA" id="ARBA00006574"/>
    </source>
</evidence>
<feature type="transmembrane region" description="Helical" evidence="10">
    <location>
        <begin position="412"/>
        <end position="432"/>
    </location>
</feature>
<keyword evidence="5 8" id="KW-1133">Transmembrane helix</keyword>
<dbReference type="KEGG" id="mng:MNEG_13280"/>
<dbReference type="STRING" id="145388.A0A0D2J461"/>
<evidence type="ECO:0000256" key="5">
    <source>
        <dbReference type="ARBA" id="ARBA00022989"/>
    </source>
</evidence>
<evidence type="ECO:0000256" key="3">
    <source>
        <dbReference type="ARBA" id="ARBA00022692"/>
    </source>
</evidence>
<evidence type="ECO:0000256" key="10">
    <source>
        <dbReference type="SAM" id="Phobius"/>
    </source>
</evidence>
<feature type="compositionally biased region" description="Acidic residues" evidence="9">
    <location>
        <begin position="307"/>
        <end position="322"/>
    </location>
</feature>
<accession>A0A0D2J461</accession>
<dbReference type="PANTHER" id="PTHR31942">
    <property type="entry name" value="MLO-LIKE PROTEIN 1"/>
    <property type="match status" value="1"/>
</dbReference>
<dbReference type="InterPro" id="IPR004326">
    <property type="entry name" value="Mlo"/>
</dbReference>
<evidence type="ECO:0000256" key="7">
    <source>
        <dbReference type="ARBA" id="ARBA00023265"/>
    </source>
</evidence>
<dbReference type="EMBL" id="KK103949">
    <property type="protein sequence ID" value="KIY94682.1"/>
    <property type="molecule type" value="Genomic_DNA"/>
</dbReference>
<dbReference type="Proteomes" id="UP000054498">
    <property type="component" value="Unassembled WGS sequence"/>
</dbReference>
<evidence type="ECO:0000313" key="11">
    <source>
        <dbReference type="EMBL" id="KIY94682.1"/>
    </source>
</evidence>
<dbReference type="RefSeq" id="XP_013893702.1">
    <property type="nucleotide sequence ID" value="XM_014038248.1"/>
</dbReference>
<dbReference type="GO" id="GO:0016020">
    <property type="term" value="C:membrane"/>
    <property type="evidence" value="ECO:0007669"/>
    <property type="project" value="UniProtKB-SubCell"/>
</dbReference>
<keyword evidence="8" id="KW-0112">Calmodulin-binding</keyword>
<proteinExistence type="inferred from homology"/>
<keyword evidence="6 8" id="KW-0472">Membrane</keyword>
<evidence type="ECO:0000256" key="8">
    <source>
        <dbReference type="RuleBase" id="RU280816"/>
    </source>
</evidence>
<feature type="transmembrane region" description="Helical" evidence="10">
    <location>
        <begin position="527"/>
        <end position="552"/>
    </location>
</feature>
<keyword evidence="12" id="KW-1185">Reference proteome</keyword>